<protein>
    <submittedName>
        <fullName evidence="1">Uncharacterized protein</fullName>
    </submittedName>
</protein>
<dbReference type="RefSeq" id="WP_077083572.1">
    <property type="nucleotide sequence ID" value="NZ_CP116614.1"/>
</dbReference>
<dbReference type="Proteomes" id="UP001179501">
    <property type="component" value="Chromosome"/>
</dbReference>
<name>A0AAE9X9I0_PORGN</name>
<organism evidence="1 2">
    <name type="scientific">Porphyromonas gingivalis</name>
    <name type="common">Bacteroides gingivalis</name>
    <dbReference type="NCBI Taxonomy" id="837"/>
    <lineage>
        <taxon>Bacteria</taxon>
        <taxon>Pseudomonadati</taxon>
        <taxon>Bacteroidota</taxon>
        <taxon>Bacteroidia</taxon>
        <taxon>Bacteroidales</taxon>
        <taxon>Porphyromonadaceae</taxon>
        <taxon>Porphyromonas</taxon>
    </lineage>
</organism>
<reference evidence="1" key="1">
    <citation type="submission" date="2023-01" db="EMBL/GenBank/DDBJ databases">
        <title>Phages are important unrecognized players in the ecology of the oral pathogen Porphyromonas gingivalis.</title>
        <authorList>
            <person name="Matrishin C.B."/>
            <person name="Kauffman K.M."/>
        </authorList>
    </citation>
    <scope>NUCLEOTIDE SEQUENCE</scope>
    <source>
        <strain evidence="1">ATCC 49417</strain>
    </source>
</reference>
<evidence type="ECO:0000313" key="2">
    <source>
        <dbReference type="Proteomes" id="UP001179501"/>
    </source>
</evidence>
<gene>
    <name evidence="1" type="ORF">NY151_07845</name>
</gene>
<evidence type="ECO:0000313" key="1">
    <source>
        <dbReference type="EMBL" id="WCG02564.1"/>
    </source>
</evidence>
<dbReference type="AlphaFoldDB" id="A0AAE9X9I0"/>
<dbReference type="EMBL" id="CP116614">
    <property type="protein sequence ID" value="WCG02564.1"/>
    <property type="molecule type" value="Genomic_DNA"/>
</dbReference>
<sequence length="142" mass="15995">MIQTGLLSTEQPSKIQPLNNGQMTVLYNYDIEEVQTITSESGTIEVVPGGSEGQETTTMYRYSCVRVEYPITADNIFATLLSEKYPAKVERKLANEYESAQLGILPVDHKKPYEDFLRERVAIRAMVDADCLEYNIPIDLPA</sequence>
<proteinExistence type="predicted"/>
<accession>A0AAE9X9I0</accession>